<dbReference type="CDD" id="cd16405">
    <property type="entry name" value="RepB_like_N"/>
    <property type="match status" value="1"/>
</dbReference>
<evidence type="ECO:0000256" key="2">
    <source>
        <dbReference type="SAM" id="MobiDB-lite"/>
    </source>
</evidence>
<gene>
    <name evidence="4" type="primary">repB</name>
    <name evidence="4" type="ORF">C0081_16685</name>
</gene>
<dbReference type="NCBIfam" id="TIGR03454">
    <property type="entry name" value="partition_RepB"/>
    <property type="match status" value="1"/>
</dbReference>
<dbReference type="RefSeq" id="WP_101534992.1">
    <property type="nucleotide sequence ID" value="NZ_PKUQ01000038.1"/>
</dbReference>
<keyword evidence="5" id="KW-1185">Reference proteome</keyword>
<dbReference type="InterPro" id="IPR017819">
    <property type="entry name" value="Plasmid_partition_RepB"/>
</dbReference>
<sequence>MKKSILSRMADRADVSKDADNSMPQAVSLRNKRASSPVIANVGKALSQLSEDSIVSLDPTKIDRSPFKDRFDSDPEFENAIEELKVSIQQEGQKIPVLVRPHPAYSDRYQLAYGFRRLEAIKRLMEEAGSSQTIKIRAHIRQLTDRELIQEQSLENGVRENLSWIEQAMWALQLRNADFNNRAICPVMGLTEPAVSMLFKVTASIPHEIIHSIGRAPGVGRPKWLKLAELLKDRTSVDNVKKLIQTEKFELADSSMRVTLALEAASNMQRHVKEKTQSAIEFDGRVIGQIKEASNGTTMLISKNEKLFANWLVERLPELLTEFEAKKESQS</sequence>
<dbReference type="GO" id="GO:0003677">
    <property type="term" value="F:DNA binding"/>
    <property type="evidence" value="ECO:0007669"/>
    <property type="project" value="InterPro"/>
</dbReference>
<dbReference type="Pfam" id="PF07506">
    <property type="entry name" value="RepB"/>
    <property type="match status" value="1"/>
</dbReference>
<evidence type="ECO:0000313" key="5">
    <source>
        <dbReference type="Proteomes" id="UP000234881"/>
    </source>
</evidence>
<proteinExistence type="inferred from homology"/>
<dbReference type="Proteomes" id="UP000234881">
    <property type="component" value="Unassembled WGS sequence"/>
</dbReference>
<evidence type="ECO:0000256" key="1">
    <source>
        <dbReference type="ARBA" id="ARBA00006295"/>
    </source>
</evidence>
<dbReference type="GO" id="GO:0007059">
    <property type="term" value="P:chromosome segregation"/>
    <property type="evidence" value="ECO:0007669"/>
    <property type="project" value="TreeGrafter"/>
</dbReference>
<accession>A0A2N5XNG1</accession>
<dbReference type="AlphaFoldDB" id="A0A2N5XNG1"/>
<feature type="region of interest" description="Disordered" evidence="2">
    <location>
        <begin position="1"/>
        <end position="32"/>
    </location>
</feature>
<dbReference type="SMART" id="SM00470">
    <property type="entry name" value="ParB"/>
    <property type="match status" value="1"/>
</dbReference>
<dbReference type="InterPro" id="IPR003115">
    <property type="entry name" value="ParB_N"/>
</dbReference>
<name>A0A2N5XNG1_9HYPH</name>
<dbReference type="InterPro" id="IPR011111">
    <property type="entry name" value="Plasmid_RepB"/>
</dbReference>
<dbReference type="InterPro" id="IPR037972">
    <property type="entry name" value="RepB_N"/>
</dbReference>
<dbReference type="InterPro" id="IPR036086">
    <property type="entry name" value="ParB/Sulfiredoxin_sf"/>
</dbReference>
<dbReference type="PANTHER" id="PTHR33375">
    <property type="entry name" value="CHROMOSOME-PARTITIONING PROTEIN PARB-RELATED"/>
    <property type="match status" value="1"/>
</dbReference>
<organism evidence="4 5">
    <name type="scientific">Cohaesibacter celericrescens</name>
    <dbReference type="NCBI Taxonomy" id="2067669"/>
    <lineage>
        <taxon>Bacteria</taxon>
        <taxon>Pseudomonadati</taxon>
        <taxon>Pseudomonadota</taxon>
        <taxon>Alphaproteobacteria</taxon>
        <taxon>Hyphomicrobiales</taxon>
        <taxon>Cohaesibacteraceae</taxon>
    </lineage>
</organism>
<comment type="caution">
    <text evidence="4">The sequence shown here is derived from an EMBL/GenBank/DDBJ whole genome shotgun (WGS) entry which is preliminary data.</text>
</comment>
<dbReference type="SUPFAM" id="SSF110849">
    <property type="entry name" value="ParB/Sulfiredoxin"/>
    <property type="match status" value="1"/>
</dbReference>
<dbReference type="SUPFAM" id="SSF109709">
    <property type="entry name" value="KorB DNA-binding domain-like"/>
    <property type="match status" value="1"/>
</dbReference>
<dbReference type="InterPro" id="IPR050336">
    <property type="entry name" value="Chromosome_partition/occlusion"/>
</dbReference>
<dbReference type="NCBIfam" id="TIGR00180">
    <property type="entry name" value="parB_part"/>
    <property type="match status" value="1"/>
</dbReference>
<dbReference type="OrthoDB" id="7908920at2"/>
<evidence type="ECO:0000259" key="3">
    <source>
        <dbReference type="SMART" id="SM00470"/>
    </source>
</evidence>
<feature type="domain" description="ParB-like N-terminal" evidence="3">
    <location>
        <begin position="55"/>
        <end position="157"/>
    </location>
</feature>
<dbReference type="Gene3D" id="3.90.1530.30">
    <property type="match status" value="1"/>
</dbReference>
<evidence type="ECO:0000313" key="4">
    <source>
        <dbReference type="EMBL" id="PLW76043.1"/>
    </source>
</evidence>
<dbReference type="Pfam" id="PF02195">
    <property type="entry name" value="ParB_N"/>
    <property type="match status" value="1"/>
</dbReference>
<reference evidence="4 5" key="1">
    <citation type="submission" date="2018-01" db="EMBL/GenBank/DDBJ databases">
        <title>The draft genome sequence of Cohaesibacter sp. H1304.</title>
        <authorList>
            <person name="Wang N.-N."/>
            <person name="Du Z.-J."/>
        </authorList>
    </citation>
    <scope>NUCLEOTIDE SEQUENCE [LARGE SCALE GENOMIC DNA]</scope>
    <source>
        <strain evidence="4 5">H1304</strain>
    </source>
</reference>
<dbReference type="PANTHER" id="PTHR33375:SF1">
    <property type="entry name" value="CHROMOSOME-PARTITIONING PROTEIN PARB-RELATED"/>
    <property type="match status" value="1"/>
</dbReference>
<feature type="compositionally biased region" description="Basic and acidic residues" evidence="2">
    <location>
        <begin position="9"/>
        <end position="20"/>
    </location>
</feature>
<dbReference type="GO" id="GO:0005694">
    <property type="term" value="C:chromosome"/>
    <property type="evidence" value="ECO:0007669"/>
    <property type="project" value="TreeGrafter"/>
</dbReference>
<dbReference type="EMBL" id="PKUQ01000038">
    <property type="protein sequence ID" value="PLW76043.1"/>
    <property type="molecule type" value="Genomic_DNA"/>
</dbReference>
<dbReference type="InterPro" id="IPR004437">
    <property type="entry name" value="ParB/RepB/Spo0J"/>
</dbReference>
<protein>
    <submittedName>
        <fullName evidence="4">Plasmid partitioning protein RepB</fullName>
    </submittedName>
</protein>
<comment type="similarity">
    <text evidence="1">Belongs to the ParB family.</text>
</comment>